<dbReference type="RefSeq" id="WP_045778872.1">
    <property type="nucleotide sequence ID" value="NZ_LAJX01000078.1"/>
</dbReference>
<dbReference type="CDD" id="cd08953">
    <property type="entry name" value="KR_2_SDR_x"/>
    <property type="match status" value="1"/>
</dbReference>
<feature type="domain" description="PKS/mFAS DH" evidence="10">
    <location>
        <begin position="709"/>
        <end position="991"/>
    </location>
</feature>
<dbReference type="SMART" id="SM00826">
    <property type="entry name" value="PKS_DH"/>
    <property type="match status" value="1"/>
</dbReference>
<name>A0A0F3IJP9_9GAMM</name>
<dbReference type="InterPro" id="IPR042104">
    <property type="entry name" value="PKS_dehydratase_sf"/>
</dbReference>
<dbReference type="GO" id="GO:0005886">
    <property type="term" value="C:plasma membrane"/>
    <property type="evidence" value="ECO:0007669"/>
    <property type="project" value="TreeGrafter"/>
</dbReference>
<dbReference type="Pfam" id="PF02801">
    <property type="entry name" value="Ketoacyl-synt_C"/>
    <property type="match status" value="1"/>
</dbReference>
<dbReference type="InterPro" id="IPR016039">
    <property type="entry name" value="Thiolase-like"/>
</dbReference>
<evidence type="ECO:0000256" key="2">
    <source>
        <dbReference type="ARBA" id="ARBA00006484"/>
    </source>
</evidence>
<dbReference type="PANTHER" id="PTHR43775:SF37">
    <property type="entry name" value="SI:DKEY-61P9.11"/>
    <property type="match status" value="1"/>
</dbReference>
<dbReference type="InterPro" id="IPR020841">
    <property type="entry name" value="PKS_Beta-ketoAc_synthase_dom"/>
</dbReference>
<keyword evidence="4" id="KW-0963">Cytoplasm</keyword>
<dbReference type="Gene3D" id="3.40.47.10">
    <property type="match status" value="1"/>
</dbReference>
<dbReference type="PROSITE" id="PS52004">
    <property type="entry name" value="KS3_2"/>
    <property type="match status" value="1"/>
</dbReference>
<sequence length="1427" mass="155953">MHLACESLRRGETDLALGGGVFAVMGPTPLIGLSQTDMLAHSGRCRSFDAEADGMAMSEGVGMVVLKRLRDAIADNDPIYGVIKASGINQDGASNGITAPSGSAQQALIIDTYKRFGINPEHISYIEAHGTGTRLGDPVEANALVAAFRQFTDKTGYCAVGSGKANIGHSTASAAVLGLIKVLLSLKHRLLPAMPHFKSLNPLIEFEQSPFYPATRLQPWQNSNGAPLMAALNSFGHSGTNAHLVIAEYTTSSPSSPTVWPAMDKSLIVLSAKNDERLLEVCQRLSRFLEQADSTLTLSAVAYTLQLGREAMTHRLAFVVNSIDALRQCLTQFVQQQRPKQCWYGQVSPKALKQPRLLASRALESLESIAEAWVNGAEIDWLSYYPGAKPKRLHLPSYPFAKERYWKPERLAFQPSLPALLHPLLHSNISTLAQLAYRSRFTGDEFFLSGHVVQGQKVLPGVVYLAMAAEAAKQASPYGSQHAIKLSHIVWLTPWQYGRSADELQLRLEAKQDLVQFEVVNVDNANSTLHCQGGLAVIAKPTLAPLKLEYLQQHLDSQRITPEQCYQAFVQAGVCHSGVMQALSRLYVGDGEVLAELRLSEQDDSYDLHPALLDAALQATLALGLTRPEIQQALMPFTLDQVIIYQACSGPTAWAWLRLSGENRLDIVLSDANGQVCVELTGLVSRAVQRANHDEITRHTGMDCRYPEHKDVKATSYAWLLDSATRDRANLDSQQIGSYHQQWFEQAYYLQEHNNILPVAVLLEHIVTTAQKHSPERALNALRQIVWPRYLQLTSDSAETVVRFASEPEGLRFNLTSASDETLVYCQGVVLSQPDNGGFIDLTAVRQRCPQTLTRMDCDRIMQHSHGERLLTLQALAHGEHEALALLTLASEQVPNELDAMSPSLLNGAIVACVVLTLSQHEQTALPMPMSLDEWVVYDSLPTPAYAHIRLHEASSTRLATLDFDMTDSAGRVIASARGLTLVFQASTAQTVCYARRVGWVTTAWMHGGSDVGWVSDSVTQQKLNLSTPLFISSDNSVLLNALQTAWPDAHCQPISNVINQDLTACLQTLQQLAQQPPALLQPIVVLSPDDNPLTANALSGLLKTANLEQVRVLAKVIVYSPKLPLSRFIGLVQDELSAATADIDISFNELGQRSILGFEAISLPSVAPANLPITPRMACSRATQEQLPITPRMACSRATQEQLPKAQSVVLITGGLGGIGWIIAQDLARSYQAKLVLIGRSPLSPAKQQALSALQVNGAELNYYRVDCSDTAALTALIADIKQRYGRLEGVIHSAGVIADAYLAYKKLSDAEQVWRPKINGVLALEQALADTRLDFFVLFSSIAGCLGNPGQADYAAANAFLDGFARQRAKRVQQGRAFGKTVSINWPLWQDGGMQMTAQHQLLMRDATGMTAMPSHAGLTRFMRH</sequence>
<dbReference type="OrthoDB" id="9778690at2"/>
<dbReference type="InterPro" id="IPR013968">
    <property type="entry name" value="PKS_KR"/>
</dbReference>
<feature type="active site" description="Proton acceptor; for dehydratase activity" evidence="7">
    <location>
        <position position="451"/>
    </location>
</feature>
<dbReference type="InterPro" id="IPR049552">
    <property type="entry name" value="PKS_DH_N"/>
</dbReference>
<feature type="region of interest" description="C-terminal hotdog fold" evidence="7">
    <location>
        <begin position="850"/>
        <end position="991"/>
    </location>
</feature>
<evidence type="ECO:0000313" key="11">
    <source>
        <dbReference type="EMBL" id="KJV06897.1"/>
    </source>
</evidence>
<comment type="caution">
    <text evidence="11">The sequence shown here is derived from an EMBL/GenBank/DDBJ whole genome shotgun (WGS) entry which is preliminary data.</text>
</comment>
<dbReference type="Gene3D" id="3.10.129.110">
    <property type="entry name" value="Polyketide synthase dehydratase"/>
    <property type="match status" value="2"/>
</dbReference>
<dbReference type="InterPro" id="IPR057326">
    <property type="entry name" value="KR_dom"/>
</dbReference>
<dbReference type="PROSITE" id="PS52019">
    <property type="entry name" value="PKS_MFAS_DH"/>
    <property type="match status" value="2"/>
</dbReference>
<dbReference type="Pfam" id="PF21089">
    <property type="entry name" value="PKS_DH_N"/>
    <property type="match status" value="1"/>
</dbReference>
<dbReference type="GO" id="GO:0006633">
    <property type="term" value="P:fatty acid biosynthetic process"/>
    <property type="evidence" value="ECO:0007669"/>
    <property type="project" value="TreeGrafter"/>
</dbReference>
<dbReference type="Pfam" id="PF14765">
    <property type="entry name" value="PS-DH"/>
    <property type="match status" value="2"/>
</dbReference>
<keyword evidence="6" id="KW-0677">Repeat</keyword>
<keyword evidence="12" id="KW-1185">Reference proteome</keyword>
<feature type="domain" description="Ketosynthase family 3 (KS3)" evidence="9">
    <location>
        <begin position="1"/>
        <end position="248"/>
    </location>
</feature>
<dbReference type="Gene3D" id="3.40.50.720">
    <property type="entry name" value="NAD(P)-binding Rossmann-like Domain"/>
    <property type="match status" value="2"/>
</dbReference>
<dbReference type="InterPro" id="IPR054514">
    <property type="entry name" value="RhiE-like_linker"/>
</dbReference>
<dbReference type="SUPFAM" id="SSF53901">
    <property type="entry name" value="Thiolase-like"/>
    <property type="match status" value="1"/>
</dbReference>
<evidence type="ECO:0000256" key="5">
    <source>
        <dbReference type="ARBA" id="ARBA00022553"/>
    </source>
</evidence>
<feature type="region of interest" description="C-terminal hotdog fold" evidence="7">
    <location>
        <begin position="556"/>
        <end position="694"/>
    </location>
</feature>
<dbReference type="SMART" id="SM00822">
    <property type="entry name" value="PKS_KR"/>
    <property type="match status" value="1"/>
</dbReference>
<evidence type="ECO:0000256" key="4">
    <source>
        <dbReference type="ARBA" id="ARBA00022490"/>
    </source>
</evidence>
<comment type="similarity">
    <text evidence="2">Belongs to the short-chain dehydrogenases/reductases (SDR) family.</text>
</comment>
<feature type="active site" description="Proton donor; for dehydratase activity" evidence="7">
    <location>
        <position position="614"/>
    </location>
</feature>
<dbReference type="InterPro" id="IPR014031">
    <property type="entry name" value="Ketoacyl_synth_C"/>
</dbReference>
<comment type="caution">
    <text evidence="7">Lacks conserved residue(s) required for the propagation of feature annotation.</text>
</comment>
<dbReference type="InterPro" id="IPR050091">
    <property type="entry name" value="PKS_NRPS_Biosynth_Enz"/>
</dbReference>
<dbReference type="Gene3D" id="1.10.1240.100">
    <property type="match status" value="1"/>
</dbReference>
<dbReference type="InterPro" id="IPR020807">
    <property type="entry name" value="PKS_DH"/>
</dbReference>
<evidence type="ECO:0000256" key="7">
    <source>
        <dbReference type="PROSITE-ProRule" id="PRU01363"/>
    </source>
</evidence>
<dbReference type="InterPro" id="IPR049551">
    <property type="entry name" value="PKS_DH_C"/>
</dbReference>
<dbReference type="Proteomes" id="UP000033684">
    <property type="component" value="Unassembled WGS sequence"/>
</dbReference>
<dbReference type="InterPro" id="IPR036291">
    <property type="entry name" value="NAD(P)-bd_dom_sf"/>
</dbReference>
<gene>
    <name evidence="11" type="ORF">VZ94_08310</name>
</gene>
<keyword evidence="8" id="KW-0808">Transferase</keyword>
<evidence type="ECO:0000259" key="10">
    <source>
        <dbReference type="PROSITE" id="PS52019"/>
    </source>
</evidence>
<dbReference type="EMBL" id="LAJX01000078">
    <property type="protein sequence ID" value="KJV06897.1"/>
    <property type="molecule type" value="Genomic_DNA"/>
</dbReference>
<evidence type="ECO:0000256" key="1">
    <source>
        <dbReference type="ARBA" id="ARBA00004792"/>
    </source>
</evidence>
<dbReference type="PRINTS" id="PR00081">
    <property type="entry name" value="GDHRDH"/>
</dbReference>
<evidence type="ECO:0000259" key="9">
    <source>
        <dbReference type="PROSITE" id="PS52004"/>
    </source>
</evidence>
<dbReference type="CDD" id="cd00833">
    <property type="entry name" value="PKS"/>
    <property type="match status" value="1"/>
</dbReference>
<proteinExistence type="inferred from homology"/>
<evidence type="ECO:0000256" key="3">
    <source>
        <dbReference type="ARBA" id="ARBA00022450"/>
    </source>
</evidence>
<dbReference type="InterPro" id="IPR002347">
    <property type="entry name" value="SDR_fam"/>
</dbReference>
<comment type="pathway">
    <text evidence="1">Antibiotic biosynthesis.</text>
</comment>
<protein>
    <recommendedName>
        <fullName evidence="13">Carrier domain-containing protein</fullName>
    </recommendedName>
</protein>
<reference evidence="11 12" key="2">
    <citation type="journal article" date="2016" name="Microb. Ecol.">
        <title>Genome Characteristics of a Novel Type I Methanotroph (Sn10-6) Isolated from a Flooded Indian Rice Field.</title>
        <authorList>
            <person name="Rahalkar M.C."/>
            <person name="Pandit P.S."/>
            <person name="Dhakephalkar P.K."/>
            <person name="Pore S."/>
            <person name="Arora P."/>
            <person name="Kapse N."/>
        </authorList>
    </citation>
    <scope>NUCLEOTIDE SEQUENCE [LARGE SCALE GENOMIC DNA]</scope>
    <source>
        <strain evidence="11 12">Sn10-6</strain>
    </source>
</reference>
<keyword evidence="3" id="KW-0596">Phosphopantetheine</keyword>
<feature type="region of interest" description="N-terminal hotdog fold" evidence="7">
    <location>
        <begin position="709"/>
        <end position="837"/>
    </location>
</feature>
<dbReference type="SUPFAM" id="SSF51735">
    <property type="entry name" value="NAD(P)-binding Rossmann-fold domains"/>
    <property type="match status" value="1"/>
</dbReference>
<evidence type="ECO:0000313" key="12">
    <source>
        <dbReference type="Proteomes" id="UP000033684"/>
    </source>
</evidence>
<evidence type="ECO:0000256" key="6">
    <source>
        <dbReference type="ARBA" id="ARBA00022737"/>
    </source>
</evidence>
<dbReference type="GO" id="GO:0005737">
    <property type="term" value="C:cytoplasm"/>
    <property type="evidence" value="ECO:0007669"/>
    <property type="project" value="TreeGrafter"/>
</dbReference>
<accession>A0A0F3IJP9</accession>
<feature type="region of interest" description="N-terminal hotdog fold" evidence="7">
    <location>
        <begin position="422"/>
        <end position="542"/>
    </location>
</feature>
<dbReference type="PATRIC" id="fig|1632867.3.peg.5337"/>
<keyword evidence="5" id="KW-0597">Phosphoprotein</keyword>
<reference evidence="12" key="1">
    <citation type="submission" date="2015-03" db="EMBL/GenBank/DDBJ databases">
        <title>Draft genome sequence of a novel methanotroph (Sn10-6) isolated from flooded ricefield rhizosphere in India.</title>
        <authorList>
            <person name="Pandit P.S."/>
            <person name="Pore S.D."/>
            <person name="Arora P."/>
            <person name="Kapse N.G."/>
            <person name="Dhakephalkar P.K."/>
            <person name="Rahalkar M.C."/>
        </authorList>
    </citation>
    <scope>NUCLEOTIDE SEQUENCE [LARGE SCALE GENOMIC DNA]</scope>
    <source>
        <strain evidence="12">Sn10-6</strain>
    </source>
</reference>
<dbReference type="Pfam" id="PF22336">
    <property type="entry name" value="RhiE-like_linker"/>
    <property type="match status" value="1"/>
</dbReference>
<dbReference type="Pfam" id="PF08659">
    <property type="entry name" value="KR"/>
    <property type="match status" value="1"/>
</dbReference>
<evidence type="ECO:0008006" key="13">
    <source>
        <dbReference type="Google" id="ProtNLM"/>
    </source>
</evidence>
<dbReference type="Pfam" id="PF00109">
    <property type="entry name" value="ketoacyl-synt"/>
    <property type="match status" value="1"/>
</dbReference>
<organism evidence="11 12">
    <name type="scientific">Methylocucumis oryzae</name>
    <dbReference type="NCBI Taxonomy" id="1632867"/>
    <lineage>
        <taxon>Bacteria</taxon>
        <taxon>Pseudomonadati</taxon>
        <taxon>Pseudomonadota</taxon>
        <taxon>Gammaproteobacteria</taxon>
        <taxon>Methylococcales</taxon>
        <taxon>Methylococcaceae</taxon>
        <taxon>Methylocucumis</taxon>
    </lineage>
</organism>
<evidence type="ECO:0000256" key="8">
    <source>
        <dbReference type="RuleBase" id="RU003694"/>
    </source>
</evidence>
<dbReference type="GO" id="GO:0071770">
    <property type="term" value="P:DIM/DIP cell wall layer assembly"/>
    <property type="evidence" value="ECO:0007669"/>
    <property type="project" value="TreeGrafter"/>
</dbReference>
<dbReference type="GO" id="GO:0004312">
    <property type="term" value="F:fatty acid synthase activity"/>
    <property type="evidence" value="ECO:0007669"/>
    <property type="project" value="TreeGrafter"/>
</dbReference>
<dbReference type="InterPro" id="IPR014030">
    <property type="entry name" value="Ketoacyl_synth_N"/>
</dbReference>
<comment type="similarity">
    <text evidence="8">Belongs to the thiolase-like superfamily. Beta-ketoacyl-ACP synthases family.</text>
</comment>
<feature type="domain" description="PKS/mFAS DH" evidence="10">
    <location>
        <begin position="422"/>
        <end position="694"/>
    </location>
</feature>
<dbReference type="PANTHER" id="PTHR43775">
    <property type="entry name" value="FATTY ACID SYNTHASE"/>
    <property type="match status" value="1"/>
</dbReference>
<dbReference type="InterPro" id="IPR049900">
    <property type="entry name" value="PKS_mFAS_DH"/>
</dbReference>
<dbReference type="SMART" id="SM00825">
    <property type="entry name" value="PKS_KS"/>
    <property type="match status" value="1"/>
</dbReference>